<organism evidence="2 3">
    <name type="scientific">Pseudozyma antarctica</name>
    <name type="common">Yeast</name>
    <name type="synonym">Candida antarctica</name>
    <dbReference type="NCBI Taxonomy" id="84753"/>
    <lineage>
        <taxon>Eukaryota</taxon>
        <taxon>Fungi</taxon>
        <taxon>Dikarya</taxon>
        <taxon>Basidiomycota</taxon>
        <taxon>Ustilaginomycotina</taxon>
        <taxon>Ustilaginomycetes</taxon>
        <taxon>Ustilaginales</taxon>
        <taxon>Ustilaginaceae</taxon>
        <taxon>Moesziomyces</taxon>
    </lineage>
</organism>
<feature type="region of interest" description="Disordered" evidence="1">
    <location>
        <begin position="1"/>
        <end position="144"/>
    </location>
</feature>
<protein>
    <submittedName>
        <fullName evidence="2">Uncharacterized protein</fullName>
    </submittedName>
</protein>
<evidence type="ECO:0000313" key="2">
    <source>
        <dbReference type="EMBL" id="SPO45306.1"/>
    </source>
</evidence>
<reference evidence="2" key="1">
    <citation type="submission" date="2018-03" db="EMBL/GenBank/DDBJ databases">
        <authorList>
            <person name="Guldener U."/>
        </authorList>
    </citation>
    <scope>NUCLEOTIDE SEQUENCE [LARGE SCALE GENOMIC DNA]</scope>
    <source>
        <strain evidence="2">ATCC34888</strain>
    </source>
</reference>
<keyword evidence="3" id="KW-1185">Reference proteome</keyword>
<feature type="compositionally biased region" description="Basic and acidic residues" evidence="1">
    <location>
        <begin position="87"/>
        <end position="110"/>
    </location>
</feature>
<feature type="compositionally biased region" description="Basic and acidic residues" evidence="1">
    <location>
        <begin position="31"/>
        <end position="47"/>
    </location>
</feature>
<comment type="caution">
    <text evidence="2">The sequence shown here is derived from an EMBL/GenBank/DDBJ whole genome shotgun (WGS) entry which is preliminary data.</text>
</comment>
<feature type="compositionally biased region" description="Basic and acidic residues" evidence="1">
    <location>
        <begin position="127"/>
        <end position="138"/>
    </location>
</feature>
<proteinExistence type="predicted"/>
<accession>A0A5C3FM79</accession>
<sequence>MAKGDADKAKSSEAWEAEARGECGQSISGHQKGEERRTRTRAERQDQRVWAPSWAGRAAELAEGGSPNSRARGLEGTIEVDGGLESHQVRTREAESAAEKQSRGEAREPQDWAGGDSRAAAALRKHLAGERARREGEGGWKQYA</sequence>
<dbReference type="AlphaFoldDB" id="A0A5C3FM79"/>
<feature type="compositionally biased region" description="Basic and acidic residues" evidence="1">
    <location>
        <begin position="1"/>
        <end position="21"/>
    </location>
</feature>
<evidence type="ECO:0000313" key="3">
    <source>
        <dbReference type="Proteomes" id="UP000325008"/>
    </source>
</evidence>
<dbReference type="EMBL" id="OOIQ01000006">
    <property type="protein sequence ID" value="SPO45306.1"/>
    <property type="molecule type" value="Genomic_DNA"/>
</dbReference>
<gene>
    <name evidence="2" type="ORF">PSANT_02992</name>
</gene>
<evidence type="ECO:0000256" key="1">
    <source>
        <dbReference type="SAM" id="MobiDB-lite"/>
    </source>
</evidence>
<name>A0A5C3FM79_PSEA2</name>
<dbReference type="Proteomes" id="UP000325008">
    <property type="component" value="Unassembled WGS sequence"/>
</dbReference>